<evidence type="ECO:0000256" key="1">
    <source>
        <dbReference type="ARBA" id="ARBA00022468"/>
    </source>
</evidence>
<dbReference type="PANTHER" id="PTHR15228:SF25">
    <property type="entry name" value="F-BAR DOMAIN-CONTAINING PROTEIN"/>
    <property type="match status" value="1"/>
</dbReference>
<dbReference type="Gene3D" id="1.10.555.10">
    <property type="entry name" value="Rho GTPase activation protein"/>
    <property type="match status" value="1"/>
</dbReference>
<dbReference type="InterPro" id="IPR008936">
    <property type="entry name" value="Rho_GTPase_activation_prot"/>
</dbReference>
<protein>
    <submittedName>
        <fullName evidence="5">TC10/CDC42 GTPase-activating protein</fullName>
    </submittedName>
</protein>
<dbReference type="PANTHER" id="PTHR15228">
    <property type="entry name" value="SPERMATHECAL PHYSIOLOGY VARIANT"/>
    <property type="match status" value="1"/>
</dbReference>
<dbReference type="InterPro" id="IPR051025">
    <property type="entry name" value="RhoGAP"/>
</dbReference>
<dbReference type="EMBL" id="GL349486">
    <property type="protein sequence ID" value="KNC54110.1"/>
    <property type="molecule type" value="Genomic_DNA"/>
</dbReference>
<feature type="coiled-coil region" evidence="2">
    <location>
        <begin position="609"/>
        <end position="636"/>
    </location>
</feature>
<keyword evidence="1" id="KW-0343">GTPase activation</keyword>
<accession>A0A0L0DPC8</accession>
<dbReference type="PROSITE" id="PS50238">
    <property type="entry name" value="RHOGAP"/>
    <property type="match status" value="1"/>
</dbReference>
<dbReference type="InterPro" id="IPR000198">
    <property type="entry name" value="RhoGAP_dom"/>
</dbReference>
<gene>
    <name evidence="5" type="ORF">AMSG_09884</name>
</gene>
<sequence>MASIKAGTWARSSTRPHVLLKVPYVVTQVAQHLRAEQGLAREGIFRLSGRSSQVKALKEAFNSGRAVNIAATSSDVFAVAAVLKLWLRELPEPLFGLDVVRELRALAPDVEAARADAEPAALVERIGSLLRASLPPAAIVTTVYLLEFLAEAASHAGRSKMGAANLGIVFGPNLLRLPRTSPVDALQHAKADATIVAFLIDHAAALVAIMADAVVDSSGGESKADVSAAASALLARVTTLEEENARLGSQLAAAQDALDTLQYEQGVAQSQELVNAKLKIATDQEKIAMLSIRLSQAEHALASGAGRMPLGAMHEETIQLFQSELRKLQMVNADLEMRLVEQAGGKVTDTQLTAANARLHNELIEVKKELIDAQLNLDASIASNAGSRIDSPAPLSPPASPSTPKPSRIRPVATPVSPLSTPGKMAAEIERLRAETLALREELTATGADCGGPELRATQAELATVAAELASSRAAETRLRLALEASDARSGGHQDYAADDAGPPTRDYDEVVRAYTQLSNEMELVAGRMAEAEAEAGALMDECSSLRAELQLVHNERLELYEENSAHVESIAQLQKMLYNMHVASDAIAKQVAATQSVLDELESVYARLGNADALISQLRAEKLALESESLALRRAKLAAETQLFRAKAPLDERAMPAKPVDVPRVLAWLGAELSPELAAQVTAAAAADR</sequence>
<evidence type="ECO:0000313" key="5">
    <source>
        <dbReference type="EMBL" id="KNC54110.1"/>
    </source>
</evidence>
<evidence type="ECO:0000259" key="4">
    <source>
        <dbReference type="PROSITE" id="PS50238"/>
    </source>
</evidence>
<feature type="compositionally biased region" description="Pro residues" evidence="3">
    <location>
        <begin position="394"/>
        <end position="404"/>
    </location>
</feature>
<dbReference type="STRING" id="461836.A0A0L0DPC8"/>
<dbReference type="RefSeq" id="XP_013753933.1">
    <property type="nucleotide sequence ID" value="XM_013898479.1"/>
</dbReference>
<name>A0A0L0DPC8_THETB</name>
<feature type="domain" description="Rho-GAP" evidence="4">
    <location>
        <begin position="13"/>
        <end position="207"/>
    </location>
</feature>
<proteinExistence type="predicted"/>
<dbReference type="Proteomes" id="UP000054408">
    <property type="component" value="Unassembled WGS sequence"/>
</dbReference>
<evidence type="ECO:0000256" key="3">
    <source>
        <dbReference type="SAM" id="MobiDB-lite"/>
    </source>
</evidence>
<dbReference type="GO" id="GO:0007165">
    <property type="term" value="P:signal transduction"/>
    <property type="evidence" value="ECO:0007669"/>
    <property type="project" value="InterPro"/>
</dbReference>
<feature type="region of interest" description="Disordered" evidence="3">
    <location>
        <begin position="386"/>
        <end position="421"/>
    </location>
</feature>
<dbReference type="CDD" id="cd00159">
    <property type="entry name" value="RhoGAP"/>
    <property type="match status" value="1"/>
</dbReference>
<organism evidence="5 6">
    <name type="scientific">Thecamonas trahens ATCC 50062</name>
    <dbReference type="NCBI Taxonomy" id="461836"/>
    <lineage>
        <taxon>Eukaryota</taxon>
        <taxon>Apusozoa</taxon>
        <taxon>Apusomonadida</taxon>
        <taxon>Apusomonadidae</taxon>
        <taxon>Thecamonas</taxon>
    </lineage>
</organism>
<evidence type="ECO:0000256" key="2">
    <source>
        <dbReference type="SAM" id="Coils"/>
    </source>
</evidence>
<evidence type="ECO:0000313" key="6">
    <source>
        <dbReference type="Proteomes" id="UP000054408"/>
    </source>
</evidence>
<dbReference type="GO" id="GO:0005096">
    <property type="term" value="F:GTPase activator activity"/>
    <property type="evidence" value="ECO:0007669"/>
    <property type="project" value="UniProtKB-KW"/>
</dbReference>
<feature type="coiled-coil region" evidence="2">
    <location>
        <begin position="318"/>
        <end position="376"/>
    </location>
</feature>
<dbReference type="Pfam" id="PF00620">
    <property type="entry name" value="RhoGAP"/>
    <property type="match status" value="1"/>
</dbReference>
<dbReference type="OrthoDB" id="185175at2759"/>
<dbReference type="SMART" id="SM00324">
    <property type="entry name" value="RhoGAP"/>
    <property type="match status" value="1"/>
</dbReference>
<dbReference type="SUPFAM" id="SSF48350">
    <property type="entry name" value="GTPase activation domain, GAP"/>
    <property type="match status" value="1"/>
</dbReference>
<dbReference type="GeneID" id="25568244"/>
<keyword evidence="2" id="KW-0175">Coiled coil</keyword>
<dbReference type="eggNOG" id="KOG4269">
    <property type="taxonomic scope" value="Eukaryota"/>
</dbReference>
<reference evidence="5 6" key="1">
    <citation type="submission" date="2010-05" db="EMBL/GenBank/DDBJ databases">
        <title>The Genome Sequence of Thecamonas trahens ATCC 50062.</title>
        <authorList>
            <consortium name="The Broad Institute Genome Sequencing Platform"/>
            <person name="Russ C."/>
            <person name="Cuomo C."/>
            <person name="Shea T."/>
            <person name="Young S.K."/>
            <person name="Zeng Q."/>
            <person name="Koehrsen M."/>
            <person name="Haas B."/>
            <person name="Borodovsky M."/>
            <person name="Guigo R."/>
            <person name="Alvarado L."/>
            <person name="Berlin A."/>
            <person name="Bochicchio J."/>
            <person name="Borenstein D."/>
            <person name="Chapman S."/>
            <person name="Chen Z."/>
            <person name="Freedman E."/>
            <person name="Gellesch M."/>
            <person name="Goldberg J."/>
            <person name="Griggs A."/>
            <person name="Gujja S."/>
            <person name="Heilman E."/>
            <person name="Heiman D."/>
            <person name="Hepburn T."/>
            <person name="Howarth C."/>
            <person name="Jen D."/>
            <person name="Larson L."/>
            <person name="Mehta T."/>
            <person name="Park D."/>
            <person name="Pearson M."/>
            <person name="Roberts A."/>
            <person name="Saif S."/>
            <person name="Shenoy N."/>
            <person name="Sisk P."/>
            <person name="Stolte C."/>
            <person name="Sykes S."/>
            <person name="Thomson T."/>
            <person name="Walk T."/>
            <person name="White J."/>
            <person name="Yandava C."/>
            <person name="Burger G."/>
            <person name="Gray M.W."/>
            <person name="Holland P.W.H."/>
            <person name="King N."/>
            <person name="Lang F.B.F."/>
            <person name="Roger A.J."/>
            <person name="Ruiz-Trillo I."/>
            <person name="Lander E."/>
            <person name="Nusbaum C."/>
        </authorList>
    </citation>
    <scope>NUCLEOTIDE SEQUENCE [LARGE SCALE GENOMIC DNA]</scope>
    <source>
        <strain evidence="5 6">ATCC 50062</strain>
    </source>
</reference>
<dbReference type="AlphaFoldDB" id="A0A0L0DPC8"/>
<feature type="coiled-coil region" evidence="2">
    <location>
        <begin position="515"/>
        <end position="549"/>
    </location>
</feature>
<keyword evidence="6" id="KW-1185">Reference proteome</keyword>